<dbReference type="Gene3D" id="3.40.50.11030">
    <property type="entry name" value="Threonylcarbamoyl-AMP synthase, C-terminal domain"/>
    <property type="match status" value="1"/>
</dbReference>
<dbReference type="EMBL" id="CP013023">
    <property type="protein sequence ID" value="ANF98531.1"/>
    <property type="molecule type" value="Genomic_DNA"/>
</dbReference>
<feature type="binding site" evidence="14">
    <location>
        <position position="159"/>
    </location>
    <ligand>
        <name>L-threonine</name>
        <dbReference type="ChEBI" id="CHEBI:57926"/>
    </ligand>
</feature>
<keyword evidence="9 13" id="KW-0547">Nucleotide-binding</keyword>
<dbReference type="NCBIfam" id="TIGR00057">
    <property type="entry name" value="L-threonylcarbamoyladenylate synthase"/>
    <property type="match status" value="1"/>
</dbReference>
<feature type="binding site" evidence="14">
    <location>
        <position position="199"/>
    </location>
    <ligand>
        <name>L-threonine</name>
        <dbReference type="ChEBI" id="CHEBI:57926"/>
    </ligand>
</feature>
<keyword evidence="10 13" id="KW-0067">ATP-binding</keyword>
<feature type="binding site" evidence="14">
    <location>
        <position position="75"/>
    </location>
    <ligand>
        <name>ATP</name>
        <dbReference type="ChEBI" id="CHEBI:30616"/>
    </ligand>
</feature>
<dbReference type="GO" id="GO:0006450">
    <property type="term" value="P:regulation of translational fidelity"/>
    <property type="evidence" value="ECO:0007669"/>
    <property type="project" value="TreeGrafter"/>
</dbReference>
<evidence type="ECO:0000256" key="1">
    <source>
        <dbReference type="ARBA" id="ARBA00004496"/>
    </source>
</evidence>
<dbReference type="FunFam" id="3.90.870.10:FF:000008">
    <property type="entry name" value="Threonylcarbamoyl-AMP synthase"/>
    <property type="match status" value="1"/>
</dbReference>
<dbReference type="Pfam" id="PF01300">
    <property type="entry name" value="Sua5_yciO_yrdC"/>
    <property type="match status" value="1"/>
</dbReference>
<evidence type="ECO:0000256" key="2">
    <source>
        <dbReference type="ARBA" id="ARBA00007663"/>
    </source>
</evidence>
<keyword evidence="6 13" id="KW-0808">Transferase</keyword>
<feature type="binding site" evidence="14">
    <location>
        <position position="255"/>
    </location>
    <ligand>
        <name>ATP</name>
        <dbReference type="ChEBI" id="CHEBI:30616"/>
    </ligand>
</feature>
<dbReference type="STRING" id="1616788.AR543_22720"/>
<dbReference type="PROSITE" id="PS51163">
    <property type="entry name" value="YRDC"/>
    <property type="match status" value="1"/>
</dbReference>
<feature type="binding site" evidence="14">
    <location>
        <position position="135"/>
    </location>
    <ligand>
        <name>ATP</name>
        <dbReference type="ChEBI" id="CHEBI:30616"/>
    </ligand>
</feature>
<dbReference type="PANTHER" id="PTHR17490">
    <property type="entry name" value="SUA5"/>
    <property type="match status" value="1"/>
</dbReference>
<evidence type="ECO:0000256" key="7">
    <source>
        <dbReference type="ARBA" id="ARBA00022694"/>
    </source>
</evidence>
<dbReference type="GO" id="GO:0005524">
    <property type="term" value="F:ATP binding"/>
    <property type="evidence" value="ECO:0007669"/>
    <property type="project" value="UniProtKB-UniRule"/>
</dbReference>
<dbReference type="EC" id="2.7.7.87" evidence="3 13"/>
<evidence type="ECO:0000256" key="14">
    <source>
        <dbReference type="PIRSR" id="PIRSR004930-1"/>
    </source>
</evidence>
<evidence type="ECO:0000256" key="8">
    <source>
        <dbReference type="ARBA" id="ARBA00022695"/>
    </source>
</evidence>
<feature type="binding site" evidence="14">
    <location>
        <position position="139"/>
    </location>
    <ligand>
        <name>L-threonine</name>
        <dbReference type="ChEBI" id="CHEBI:57926"/>
    </ligand>
</feature>
<evidence type="ECO:0000256" key="10">
    <source>
        <dbReference type="ARBA" id="ARBA00022840"/>
    </source>
</evidence>
<dbReference type="GO" id="GO:0061710">
    <property type="term" value="F:L-threonylcarbamoyladenylate synthase"/>
    <property type="evidence" value="ECO:0007669"/>
    <property type="project" value="UniProtKB-EC"/>
</dbReference>
<dbReference type="PANTHER" id="PTHR17490:SF16">
    <property type="entry name" value="THREONYLCARBAMOYL-AMP SYNTHASE"/>
    <property type="match status" value="1"/>
</dbReference>
<dbReference type="GO" id="GO:0000049">
    <property type="term" value="F:tRNA binding"/>
    <property type="evidence" value="ECO:0007669"/>
    <property type="project" value="TreeGrafter"/>
</dbReference>
<keyword evidence="7 13" id="KW-0819">tRNA processing</keyword>
<evidence type="ECO:0000313" key="17">
    <source>
        <dbReference type="Proteomes" id="UP000078148"/>
    </source>
</evidence>
<feature type="binding site" evidence="14">
    <location>
        <position position="169"/>
    </location>
    <ligand>
        <name>ATP</name>
        <dbReference type="ChEBI" id="CHEBI:30616"/>
    </ligand>
</feature>
<comment type="similarity">
    <text evidence="2 13">Belongs to the SUA5 family.</text>
</comment>
<dbReference type="GO" id="GO:0008033">
    <property type="term" value="P:tRNA processing"/>
    <property type="evidence" value="ECO:0007669"/>
    <property type="project" value="UniProtKB-KW"/>
</dbReference>
<comment type="catalytic activity">
    <reaction evidence="12 13">
        <text>L-threonine + hydrogencarbonate + ATP = L-threonylcarbamoyladenylate + diphosphate + H2O</text>
        <dbReference type="Rhea" id="RHEA:36407"/>
        <dbReference type="ChEBI" id="CHEBI:15377"/>
        <dbReference type="ChEBI" id="CHEBI:17544"/>
        <dbReference type="ChEBI" id="CHEBI:30616"/>
        <dbReference type="ChEBI" id="CHEBI:33019"/>
        <dbReference type="ChEBI" id="CHEBI:57926"/>
        <dbReference type="ChEBI" id="CHEBI:73682"/>
        <dbReference type="EC" id="2.7.7.87"/>
    </reaction>
</comment>
<dbReference type="InterPro" id="IPR010923">
    <property type="entry name" value="T(6)A37_SUA5"/>
</dbReference>
<dbReference type="GO" id="GO:0003725">
    <property type="term" value="F:double-stranded RNA binding"/>
    <property type="evidence" value="ECO:0007669"/>
    <property type="project" value="UniProtKB-UniRule"/>
</dbReference>
<dbReference type="InterPro" id="IPR038385">
    <property type="entry name" value="Sua5/YwlC_C"/>
</dbReference>
<comment type="function">
    <text evidence="13">Required for the formation of a threonylcarbamoyl group on adenosine at position 37 (t(6)A37) in tRNAs that read codons beginning with adenine.</text>
</comment>
<evidence type="ECO:0000256" key="11">
    <source>
        <dbReference type="ARBA" id="ARBA00029774"/>
    </source>
</evidence>
<evidence type="ECO:0000256" key="12">
    <source>
        <dbReference type="ARBA" id="ARBA00048366"/>
    </source>
</evidence>
<dbReference type="Pfam" id="PF03481">
    <property type="entry name" value="Sua5_C"/>
    <property type="match status" value="1"/>
</dbReference>
<feature type="domain" description="YrdC-like" evidence="15">
    <location>
        <begin position="30"/>
        <end position="218"/>
    </location>
</feature>
<keyword evidence="17" id="KW-1185">Reference proteome</keyword>
<keyword evidence="5 13" id="KW-0963">Cytoplasm</keyword>
<reference evidence="16 17" key="2">
    <citation type="journal article" date="2016" name="Int. J. Syst. Evol. Microbiol.">
        <title>Paenibacillus bovis sp. nov., isolated from raw yak (Bos grunniens) milk.</title>
        <authorList>
            <person name="Gao C."/>
            <person name="Han J."/>
            <person name="Liu Z."/>
            <person name="Xu X."/>
            <person name="Hang F."/>
            <person name="Wu Z."/>
        </authorList>
    </citation>
    <scope>NUCLEOTIDE SEQUENCE [LARGE SCALE GENOMIC DNA]</scope>
    <source>
        <strain evidence="16 17">BD3526</strain>
    </source>
</reference>
<dbReference type="InterPro" id="IPR005145">
    <property type="entry name" value="Sua5_C"/>
</dbReference>
<keyword evidence="8 13" id="KW-0548">Nucleotidyltransferase</keyword>
<dbReference type="InterPro" id="IPR050156">
    <property type="entry name" value="TC-AMP_synthase_SUA5"/>
</dbReference>
<dbReference type="SUPFAM" id="SSF55821">
    <property type="entry name" value="YrdC/RibB"/>
    <property type="match status" value="1"/>
</dbReference>
<proteinExistence type="inferred from homology"/>
<dbReference type="KEGG" id="pbv:AR543_22720"/>
<evidence type="ECO:0000259" key="15">
    <source>
        <dbReference type="PROSITE" id="PS51163"/>
    </source>
</evidence>
<dbReference type="InterPro" id="IPR017945">
    <property type="entry name" value="DHBP_synth_RibB-like_a/b_dom"/>
</dbReference>
<evidence type="ECO:0000256" key="3">
    <source>
        <dbReference type="ARBA" id="ARBA00012584"/>
    </source>
</evidence>
<dbReference type="AlphaFoldDB" id="A0A172ZLL0"/>
<feature type="binding site" evidence="14">
    <location>
        <position position="52"/>
    </location>
    <ligand>
        <name>L-threonine</name>
        <dbReference type="ChEBI" id="CHEBI:57926"/>
    </ligand>
</feature>
<dbReference type="Proteomes" id="UP000078148">
    <property type="component" value="Chromosome"/>
</dbReference>
<dbReference type="OrthoDB" id="9814580at2"/>
<reference evidence="17" key="1">
    <citation type="submission" date="2015-10" db="EMBL/GenBank/DDBJ databases">
        <title>Genome of Paenibacillus bovis sp. nov.</title>
        <authorList>
            <person name="Wu Z."/>
            <person name="Gao C."/>
            <person name="Liu Z."/>
            <person name="Zheng H."/>
        </authorList>
    </citation>
    <scope>NUCLEOTIDE SEQUENCE [LARGE SCALE GENOMIC DNA]</scope>
    <source>
        <strain evidence="17">BD3526</strain>
    </source>
</reference>
<dbReference type="GO" id="GO:0005737">
    <property type="term" value="C:cytoplasm"/>
    <property type="evidence" value="ECO:0007669"/>
    <property type="project" value="UniProtKB-SubCell"/>
</dbReference>
<name>A0A172ZLL0_9BACL</name>
<organism evidence="16 17">
    <name type="scientific">Paenibacillus bovis</name>
    <dbReference type="NCBI Taxonomy" id="1616788"/>
    <lineage>
        <taxon>Bacteria</taxon>
        <taxon>Bacillati</taxon>
        <taxon>Bacillota</taxon>
        <taxon>Bacilli</taxon>
        <taxon>Bacillales</taxon>
        <taxon>Paenibacillaceae</taxon>
        <taxon>Paenibacillus</taxon>
    </lineage>
</organism>
<gene>
    <name evidence="16" type="ORF">AR543_22720</name>
</gene>
<dbReference type="PIRSF" id="PIRSF004930">
    <property type="entry name" value="Tln_factor_SUA5"/>
    <property type="match status" value="1"/>
</dbReference>
<evidence type="ECO:0000256" key="9">
    <source>
        <dbReference type="ARBA" id="ARBA00022741"/>
    </source>
</evidence>
<sequence length="367" mass="38788">MNDWTEKGSSPSSADQPVQIWDAQQIEKAEHDIVEAGEILRQGGIVAFPTETVYGLGADAGNSSAVEAVFAAKGRPSDNPLIVHISQLEQLDHLVQQVKPVERRLMEQFWPGPLTLVMPVKPEAVSPYVTAGLDTVGVRMPDHPVALRLITAAGCPLAAPSANRSGRPSPTTAAHVAEDLSSRIQGIVDGGSAGVGVESTVIQVQEDGTVMILRPGGITEDQLLTVAPAVMIDPGLSGVSADTTPRAPGMKYAHYAPRGSMTIVRSEDAEAVRYYIKEQLHQAAQRGEQTGVLVFDEDQDDYGSALHLSLGSRSTPEVAASRLYACLRTLDAHNITFILATGCAETGVGMAVMNRLSKAAGGQVVNI</sequence>
<evidence type="ECO:0000256" key="4">
    <source>
        <dbReference type="ARBA" id="ARBA00015492"/>
    </source>
</evidence>
<evidence type="ECO:0000313" key="16">
    <source>
        <dbReference type="EMBL" id="ANF98531.1"/>
    </source>
</evidence>
<feature type="binding site" evidence="14">
    <location>
        <position position="161"/>
    </location>
    <ligand>
        <name>ATP</name>
        <dbReference type="ChEBI" id="CHEBI:30616"/>
    </ligand>
</feature>
<comment type="subcellular location">
    <subcellularLocation>
        <location evidence="1 13">Cytoplasm</location>
    </subcellularLocation>
</comment>
<dbReference type="RefSeq" id="WP_060536561.1">
    <property type="nucleotide sequence ID" value="NZ_CP013023.1"/>
</dbReference>
<accession>A0A172ZLL0</accession>
<feature type="binding site" evidence="14">
    <location>
        <position position="84"/>
    </location>
    <ligand>
        <name>L-threonine</name>
        <dbReference type="ChEBI" id="CHEBI:57926"/>
    </ligand>
</feature>
<evidence type="ECO:0000256" key="13">
    <source>
        <dbReference type="PIRNR" id="PIRNR004930"/>
    </source>
</evidence>
<protein>
    <recommendedName>
        <fullName evidence="4 13">Threonylcarbamoyl-AMP synthase</fullName>
        <shortName evidence="13">TC-AMP synthase</shortName>
        <ecNumber evidence="3 13">2.7.7.87</ecNumber>
    </recommendedName>
    <alternativeName>
        <fullName evidence="11 13">L-threonylcarbamoyladenylate synthase</fullName>
    </alternativeName>
</protein>
<evidence type="ECO:0000256" key="5">
    <source>
        <dbReference type="ARBA" id="ARBA00022490"/>
    </source>
</evidence>
<dbReference type="InterPro" id="IPR006070">
    <property type="entry name" value="Sua5-like_dom"/>
</dbReference>
<evidence type="ECO:0000256" key="6">
    <source>
        <dbReference type="ARBA" id="ARBA00022679"/>
    </source>
</evidence>
<dbReference type="Gene3D" id="3.90.870.10">
    <property type="entry name" value="DHBP synthase"/>
    <property type="match status" value="1"/>
</dbReference>
<feature type="binding site" evidence="14">
    <location>
        <position position="214"/>
    </location>
    <ligand>
        <name>ATP</name>
        <dbReference type="ChEBI" id="CHEBI:30616"/>
    </ligand>
</feature>
<feature type="binding site" evidence="14">
    <location>
        <position position="79"/>
    </location>
    <ligand>
        <name>ATP</name>
        <dbReference type="ChEBI" id="CHEBI:30616"/>
    </ligand>
</feature>